<protein>
    <submittedName>
        <fullName evidence="1">Uncharacterized protein</fullName>
    </submittedName>
</protein>
<name>A0ABN7PL94_TIMPD</name>
<accession>A0ABN7PL94</accession>
<reference evidence="1" key="1">
    <citation type="submission" date="2021-03" db="EMBL/GenBank/DDBJ databases">
        <authorList>
            <person name="Tran Van P."/>
        </authorList>
    </citation>
    <scope>NUCLEOTIDE SEQUENCE</scope>
</reference>
<evidence type="ECO:0000313" key="1">
    <source>
        <dbReference type="EMBL" id="CAG2066320.1"/>
    </source>
</evidence>
<evidence type="ECO:0000313" key="2">
    <source>
        <dbReference type="Proteomes" id="UP001153148"/>
    </source>
</evidence>
<comment type="caution">
    <text evidence="1">The sequence shown here is derived from an EMBL/GenBank/DDBJ whole genome shotgun (WGS) entry which is preliminary data.</text>
</comment>
<gene>
    <name evidence="1" type="ORF">TPAB3V08_LOCUS13263</name>
</gene>
<dbReference type="InterPro" id="IPR016197">
    <property type="entry name" value="Chromo-like_dom_sf"/>
</dbReference>
<dbReference type="SUPFAM" id="SSF54160">
    <property type="entry name" value="Chromo domain-like"/>
    <property type="match status" value="1"/>
</dbReference>
<organism evidence="1 2">
    <name type="scientific">Timema podura</name>
    <name type="common">Walking stick</name>
    <dbReference type="NCBI Taxonomy" id="61482"/>
    <lineage>
        <taxon>Eukaryota</taxon>
        <taxon>Metazoa</taxon>
        <taxon>Ecdysozoa</taxon>
        <taxon>Arthropoda</taxon>
        <taxon>Hexapoda</taxon>
        <taxon>Insecta</taxon>
        <taxon>Pterygota</taxon>
        <taxon>Neoptera</taxon>
        <taxon>Polyneoptera</taxon>
        <taxon>Phasmatodea</taxon>
        <taxon>Timematodea</taxon>
        <taxon>Timematoidea</taxon>
        <taxon>Timematidae</taxon>
        <taxon>Timema</taxon>
    </lineage>
</organism>
<dbReference type="EMBL" id="CAJPIN010052875">
    <property type="protein sequence ID" value="CAG2066320.1"/>
    <property type="molecule type" value="Genomic_DNA"/>
</dbReference>
<sequence>WDEWVPESRVLKYNDSNVQRQKELQRSHEADPQILHLMFLEGDVDALTPPLKR</sequence>
<proteinExistence type="predicted"/>
<dbReference type="Gene3D" id="2.30.30.140">
    <property type="match status" value="1"/>
</dbReference>
<keyword evidence="2" id="KW-1185">Reference proteome</keyword>
<dbReference type="Proteomes" id="UP001153148">
    <property type="component" value="Unassembled WGS sequence"/>
</dbReference>
<feature type="non-terminal residue" evidence="1">
    <location>
        <position position="1"/>
    </location>
</feature>